<reference evidence="9" key="1">
    <citation type="journal article" date="2014" name="Genome Announc.">
        <title>Draft Genome Sequences of Three Alkaliphilic Bacillus Strains, Bacillus wakoensis JCM 9140T, Bacillus akibai JCM 9157T, and Bacillus hemicellulosilyticus JCM 9152T.</title>
        <authorList>
            <person name="Yuki M."/>
            <person name="Oshima K."/>
            <person name="Suda W."/>
            <person name="Oshida Y."/>
            <person name="Kitamura K."/>
            <person name="Iida T."/>
            <person name="Hattori M."/>
            <person name="Ohkuma M."/>
        </authorList>
    </citation>
    <scope>NUCLEOTIDE SEQUENCE [LARGE SCALE GENOMIC DNA]</scope>
    <source>
        <strain evidence="9">JCM 9152</strain>
    </source>
</reference>
<evidence type="ECO:0000256" key="5">
    <source>
        <dbReference type="SAM" id="Phobius"/>
    </source>
</evidence>
<dbReference type="Proteomes" id="UP000018895">
    <property type="component" value="Unassembled WGS sequence"/>
</dbReference>
<sequence length="1001" mass="111332">MVTFSPNGEMILVANEGEPNDAYTIDPEGSVTIIDVSDGPHVTEEHVMTVGFSHLKAEQIDEHVRIFGPGADAAKDFEPEYIVVSPDSKTAYVALQENNAIATLNLETKQFDYVHGLGFKDHSLLGNALDASDRDGEVAIKPWPVLGMYQPDGIDLLERNGTRYIVTANEGDARDYDGFSEELRAKDVRHQIALNADHYQGFSQAELDEMVENGLFNDEQLGRLRITSEMGKNEQGEYEALYSFGARSFSIWDASTMELVFDSGSEFERVILHYLGERHFNANHTENTGETRSDDKGPEPEDVKVGVINEQYYAFIGLERVGGIIVYNVTDPHDPKLVTYYNSRDFTKDPASGQAGDLGTEGLMFIEEADSPTGKPLLLAANEVSGTMSIYEVSTTNDEEHNLFELTIMHTNDTHAHLDQVPRRITAIRSIREEVQHSLLLDAGDVFSGTLFFNQYLGQADLEFMNMASYDAMVPGNHEFDKGPRVLADFIKNASFPFVSANIDYSREPAFNDLFIDQIGSPGEDGRVYPAIVKEFNGERVGIFGLTTEDTAFIANPGAHIKFEDYLKKAKETVQRLQDEGVNKIIALTHLGYRYDEILAKQVEGIDIVVGGHSHTLLEEPVVFHEYTEPTLVVQAKEYGEFLGRLDVEFDDEGVLQSWHGQLIKVDEQNAEGQFTFEEDSIARERLAELQQPIEELKQQVVGQTAVFLDGEREHIRTQETNLGNLIADGMLVKAQDSVDAQIALQNSGGIRASIAEGAITLGDVLTVLPYANTLVTLELTGEEIMEALELSVSSIEDGHGRFLQVAGLRFYFDRNEPAFARVFRVEVETEKGYEPIKLDHTYTVATNAFAADGGDGYTMFKQAQDEGRITELFIPDYDVFTDYLDQIGTVQAPYDTVEGRIVEGAEADFDFDKDPLPETKDPIEDSDSKSKDDPKKEGIPVAGDGGEDPSEYSEDNQLDTVKEGSLPNTATNMYSWFILGLMFVMMGVCGLMVYRRVRIS</sequence>
<protein>
    <submittedName>
        <fullName evidence="9">Alkaline phosphatase</fullName>
    </submittedName>
</protein>
<evidence type="ECO:0000259" key="8">
    <source>
        <dbReference type="Pfam" id="PF22494"/>
    </source>
</evidence>
<comment type="caution">
    <text evidence="9">The sequence shown here is derived from an EMBL/GenBank/DDBJ whole genome shotgun (WGS) entry which is preliminary data.</text>
</comment>
<dbReference type="PRINTS" id="PR01607">
    <property type="entry name" value="APYRASEFAMLY"/>
</dbReference>
<evidence type="ECO:0000256" key="3">
    <source>
        <dbReference type="ARBA" id="ARBA00022729"/>
    </source>
</evidence>
<dbReference type="GO" id="GO:0009166">
    <property type="term" value="P:nucleotide catabolic process"/>
    <property type="evidence" value="ECO:0007669"/>
    <property type="project" value="InterPro"/>
</dbReference>
<dbReference type="FunFam" id="3.90.780.10:FF:000004">
    <property type="entry name" value="UDP-sugar hydrolase, putative"/>
    <property type="match status" value="1"/>
</dbReference>
<feature type="compositionally biased region" description="Acidic residues" evidence="4">
    <location>
        <begin position="946"/>
        <end position="958"/>
    </location>
</feature>
<dbReference type="SUPFAM" id="SSF55816">
    <property type="entry name" value="5'-nucleotidase (syn. UDP-sugar hydrolase), C-terminal domain"/>
    <property type="match status" value="1"/>
</dbReference>
<evidence type="ECO:0000259" key="7">
    <source>
        <dbReference type="Pfam" id="PF02872"/>
    </source>
</evidence>
<organism evidence="9 10">
    <name type="scientific">Halalkalibacter hemicellulosilyticusJCM 9152</name>
    <dbReference type="NCBI Taxonomy" id="1236971"/>
    <lineage>
        <taxon>Bacteria</taxon>
        <taxon>Bacillati</taxon>
        <taxon>Bacillota</taxon>
        <taxon>Bacilli</taxon>
        <taxon>Bacillales</taxon>
        <taxon>Bacillaceae</taxon>
        <taxon>Halalkalibacter</taxon>
    </lineage>
</organism>
<feature type="domain" description="5'-Nucleotidase C-terminal" evidence="7">
    <location>
        <begin position="701"/>
        <end position="863"/>
    </location>
</feature>
<dbReference type="OrthoDB" id="9801679at2"/>
<evidence type="ECO:0000313" key="10">
    <source>
        <dbReference type="Proteomes" id="UP000018895"/>
    </source>
</evidence>
<evidence type="ECO:0000256" key="1">
    <source>
        <dbReference type="ARBA" id="ARBA00004613"/>
    </source>
</evidence>
<dbReference type="GO" id="GO:0000166">
    <property type="term" value="F:nucleotide binding"/>
    <property type="evidence" value="ECO:0007669"/>
    <property type="project" value="InterPro"/>
</dbReference>
<accession>W4QD95</accession>
<dbReference type="Gene3D" id="2.130.10.10">
    <property type="entry name" value="YVTN repeat-like/Quinoprotein amine dehydrogenase"/>
    <property type="match status" value="1"/>
</dbReference>
<evidence type="ECO:0000256" key="4">
    <source>
        <dbReference type="SAM" id="MobiDB-lite"/>
    </source>
</evidence>
<keyword evidence="10" id="KW-1185">Reference proteome</keyword>
<dbReference type="InterPro" id="IPR055188">
    <property type="entry name" value="Choice_anch_I"/>
</dbReference>
<feature type="region of interest" description="Disordered" evidence="4">
    <location>
        <begin position="283"/>
        <end position="302"/>
    </location>
</feature>
<keyword evidence="2" id="KW-0964">Secreted</keyword>
<dbReference type="Pfam" id="PF22494">
    <property type="entry name" value="choice_anch_I"/>
    <property type="match status" value="1"/>
</dbReference>
<dbReference type="SUPFAM" id="SSF56300">
    <property type="entry name" value="Metallo-dependent phosphatases"/>
    <property type="match status" value="1"/>
</dbReference>
<dbReference type="GO" id="GO:0005576">
    <property type="term" value="C:extracellular region"/>
    <property type="evidence" value="ECO:0007669"/>
    <property type="project" value="UniProtKB-SubCell"/>
</dbReference>
<dbReference type="InterPro" id="IPR015943">
    <property type="entry name" value="WD40/YVTN_repeat-like_dom_sf"/>
</dbReference>
<dbReference type="EMBL" id="BAUU01000006">
    <property type="protein sequence ID" value="GAE29658.1"/>
    <property type="molecule type" value="Genomic_DNA"/>
</dbReference>
<dbReference type="STRING" id="1236971.JCM9152_1030"/>
<dbReference type="InterPro" id="IPR008334">
    <property type="entry name" value="5'-Nucleotdase_C"/>
</dbReference>
<dbReference type="Gene3D" id="3.60.21.10">
    <property type="match status" value="1"/>
</dbReference>
<dbReference type="InterPro" id="IPR029052">
    <property type="entry name" value="Metallo-depent_PP-like"/>
</dbReference>
<proteinExistence type="predicted"/>
<name>W4QD95_9BACI</name>
<dbReference type="PANTHER" id="PTHR11575:SF24">
    <property type="entry name" value="5'-NUCLEOTIDASE"/>
    <property type="match status" value="1"/>
</dbReference>
<dbReference type="InterPro" id="IPR006146">
    <property type="entry name" value="5'-Nucleotdase_CS"/>
</dbReference>
<dbReference type="InterPro" id="IPR004843">
    <property type="entry name" value="Calcineurin-like_PHP"/>
</dbReference>
<dbReference type="Pfam" id="PF00149">
    <property type="entry name" value="Metallophos"/>
    <property type="match status" value="1"/>
</dbReference>
<gene>
    <name evidence="9" type="ORF">JCM9152_1030</name>
</gene>
<dbReference type="Gene3D" id="3.90.780.10">
    <property type="entry name" value="5'-Nucleotidase, C-terminal domain"/>
    <property type="match status" value="1"/>
</dbReference>
<keyword evidence="5" id="KW-1133">Transmembrane helix</keyword>
<keyword evidence="5" id="KW-0812">Transmembrane</keyword>
<feature type="region of interest" description="Disordered" evidence="4">
    <location>
        <begin position="909"/>
        <end position="965"/>
    </location>
</feature>
<evidence type="ECO:0000256" key="2">
    <source>
        <dbReference type="ARBA" id="ARBA00022525"/>
    </source>
</evidence>
<dbReference type="Pfam" id="PF02872">
    <property type="entry name" value="5_nucleotid_C"/>
    <property type="match status" value="1"/>
</dbReference>
<evidence type="ECO:0000313" key="9">
    <source>
        <dbReference type="EMBL" id="GAE29658.1"/>
    </source>
</evidence>
<dbReference type="AlphaFoldDB" id="W4QD95"/>
<dbReference type="PANTHER" id="PTHR11575">
    <property type="entry name" value="5'-NUCLEOTIDASE-RELATED"/>
    <property type="match status" value="1"/>
</dbReference>
<keyword evidence="5" id="KW-0472">Membrane</keyword>
<dbReference type="GO" id="GO:0016788">
    <property type="term" value="F:hydrolase activity, acting on ester bonds"/>
    <property type="evidence" value="ECO:0007669"/>
    <property type="project" value="InterPro"/>
</dbReference>
<feature type="domain" description="Calcineurin-like phosphoesterase" evidence="6">
    <location>
        <begin position="407"/>
        <end position="616"/>
    </location>
</feature>
<dbReference type="InterPro" id="IPR036907">
    <property type="entry name" value="5'-Nucleotdase_C_sf"/>
</dbReference>
<dbReference type="NCBIfam" id="NF038117">
    <property type="entry name" value="choice_anch_I"/>
    <property type="match status" value="1"/>
</dbReference>
<dbReference type="GO" id="GO:0046872">
    <property type="term" value="F:metal ion binding"/>
    <property type="evidence" value="ECO:0007669"/>
    <property type="project" value="InterPro"/>
</dbReference>
<feature type="transmembrane region" description="Helical" evidence="5">
    <location>
        <begin position="974"/>
        <end position="995"/>
    </location>
</feature>
<feature type="domain" description="Choice-of-anchor I" evidence="8">
    <location>
        <begin position="1"/>
        <end position="393"/>
    </location>
</feature>
<dbReference type="InterPro" id="IPR011044">
    <property type="entry name" value="Quino_amine_DH_bsu"/>
</dbReference>
<comment type="subcellular location">
    <subcellularLocation>
        <location evidence="1">Secreted</location>
    </subcellularLocation>
</comment>
<evidence type="ECO:0000259" key="6">
    <source>
        <dbReference type="Pfam" id="PF00149"/>
    </source>
</evidence>
<keyword evidence="3" id="KW-0732">Signal</keyword>
<feature type="compositionally biased region" description="Basic and acidic residues" evidence="4">
    <location>
        <begin position="911"/>
        <end position="939"/>
    </location>
</feature>
<feature type="compositionally biased region" description="Basic and acidic residues" evidence="4">
    <location>
        <begin position="287"/>
        <end position="302"/>
    </location>
</feature>
<dbReference type="SUPFAM" id="SSF50969">
    <property type="entry name" value="YVTN repeat-like/Quinoprotein amine dehydrogenase"/>
    <property type="match status" value="1"/>
</dbReference>
<dbReference type="PROSITE" id="PS00785">
    <property type="entry name" value="5_NUCLEOTIDASE_1"/>
    <property type="match status" value="1"/>
</dbReference>
<dbReference type="InterPro" id="IPR006179">
    <property type="entry name" value="5_nucleotidase/apyrase"/>
</dbReference>